<evidence type="ECO:0000313" key="6">
    <source>
        <dbReference type="Proteomes" id="UP000092932"/>
    </source>
</evidence>
<dbReference type="SUPFAM" id="SSF63829">
    <property type="entry name" value="Calcium-dependent phosphotriesterase"/>
    <property type="match status" value="1"/>
</dbReference>
<feature type="binding site" evidence="3">
    <location>
        <position position="102"/>
    </location>
    <ligand>
        <name>substrate</name>
    </ligand>
</feature>
<keyword evidence="5" id="KW-0378">Hydrolase</keyword>
<feature type="binding site" evidence="3">
    <location>
        <position position="120"/>
    </location>
    <ligand>
        <name>substrate</name>
    </ligand>
</feature>
<feature type="binding site" evidence="3">
    <location>
        <position position="152"/>
    </location>
    <ligand>
        <name>a divalent metal cation</name>
        <dbReference type="ChEBI" id="CHEBI:60240"/>
    </ligand>
</feature>
<feature type="binding site" evidence="3">
    <location>
        <position position="17"/>
    </location>
    <ligand>
        <name>a divalent metal cation</name>
        <dbReference type="ChEBI" id="CHEBI:60240"/>
    </ligand>
</feature>
<dbReference type="Proteomes" id="UP000092932">
    <property type="component" value="Chromosome"/>
</dbReference>
<protein>
    <submittedName>
        <fullName evidence="5">L-arabinolactonase</fullName>
        <ecNumber evidence="5">3.1.1.15</ecNumber>
    </submittedName>
</protein>
<dbReference type="GO" id="GO:0050021">
    <property type="term" value="F:L-arabinonolactonase activity"/>
    <property type="evidence" value="ECO:0007669"/>
    <property type="project" value="UniProtKB-EC"/>
</dbReference>
<dbReference type="InterPro" id="IPR013658">
    <property type="entry name" value="SGL"/>
</dbReference>
<dbReference type="EC" id="3.1.1.15" evidence="5"/>
<dbReference type="InterPro" id="IPR011042">
    <property type="entry name" value="6-blade_b-propeller_TolB-like"/>
</dbReference>
<feature type="binding site" evidence="3">
    <location>
        <position position="199"/>
    </location>
    <ligand>
        <name>a divalent metal cation</name>
        <dbReference type="ChEBI" id="CHEBI:60240"/>
    </ligand>
</feature>
<dbReference type="GO" id="GO:0005509">
    <property type="term" value="F:calcium ion binding"/>
    <property type="evidence" value="ECO:0007669"/>
    <property type="project" value="TreeGrafter"/>
</dbReference>
<dbReference type="RefSeq" id="WP_067676522.1">
    <property type="nucleotide sequence ID" value="NZ_CP016591.1"/>
</dbReference>
<keyword evidence="6" id="KW-1185">Reference proteome</keyword>
<comment type="cofactor">
    <cofactor evidence="3">
        <name>Zn(2+)</name>
        <dbReference type="ChEBI" id="CHEBI:29105"/>
    </cofactor>
    <text evidence="3">Binds 1 divalent metal cation per subunit.</text>
</comment>
<dbReference type="InterPro" id="IPR005511">
    <property type="entry name" value="SMP-30"/>
</dbReference>
<proteinExistence type="inferred from homology"/>
<name>A0A1B2AAV0_9SPHN</name>
<dbReference type="GO" id="GO:0004341">
    <property type="term" value="F:gluconolactonase activity"/>
    <property type="evidence" value="ECO:0007669"/>
    <property type="project" value="TreeGrafter"/>
</dbReference>
<reference evidence="5 6" key="1">
    <citation type="submission" date="2016-07" db="EMBL/GenBank/DDBJ databases">
        <title>Complete genome sequence of Altererythrobacter dongtanensis KCTC 22672, a type strain with esterase isolated from tidal flat.</title>
        <authorList>
            <person name="Cheng H."/>
            <person name="Wu Y.-H."/>
            <person name="Zhou P."/>
            <person name="Huo Y.-Y."/>
            <person name="Wang C.-S."/>
            <person name="Xu X.-W."/>
        </authorList>
    </citation>
    <scope>NUCLEOTIDE SEQUENCE [LARGE SCALE GENOMIC DNA]</scope>
    <source>
        <strain evidence="5 6">KCTC 22672</strain>
    </source>
</reference>
<dbReference type="PRINTS" id="PR01790">
    <property type="entry name" value="SMP30FAMILY"/>
</dbReference>
<dbReference type="PATRIC" id="fig|692370.5.peg.774"/>
<keyword evidence="3" id="KW-0862">Zinc</keyword>
<evidence type="ECO:0000259" key="4">
    <source>
        <dbReference type="Pfam" id="PF08450"/>
    </source>
</evidence>
<dbReference type="STRING" id="692370.A6F68_00760"/>
<dbReference type="GO" id="GO:0019853">
    <property type="term" value="P:L-ascorbic acid biosynthetic process"/>
    <property type="evidence" value="ECO:0007669"/>
    <property type="project" value="TreeGrafter"/>
</dbReference>
<gene>
    <name evidence="5" type="primary">araB_2</name>
    <name evidence="5" type="ORF">A6F68_00760</name>
</gene>
<organism evidence="5 6">
    <name type="scientific">Tsuneonella dongtanensis</name>
    <dbReference type="NCBI Taxonomy" id="692370"/>
    <lineage>
        <taxon>Bacteria</taxon>
        <taxon>Pseudomonadati</taxon>
        <taxon>Pseudomonadota</taxon>
        <taxon>Alphaproteobacteria</taxon>
        <taxon>Sphingomonadales</taxon>
        <taxon>Erythrobacteraceae</taxon>
        <taxon>Tsuneonella</taxon>
    </lineage>
</organism>
<feature type="active site" description="Proton donor/acceptor" evidence="2">
    <location>
        <position position="199"/>
    </location>
</feature>
<evidence type="ECO:0000256" key="3">
    <source>
        <dbReference type="PIRSR" id="PIRSR605511-2"/>
    </source>
</evidence>
<dbReference type="PANTHER" id="PTHR10907:SF47">
    <property type="entry name" value="REGUCALCIN"/>
    <property type="match status" value="1"/>
</dbReference>
<dbReference type="EMBL" id="CP016591">
    <property type="protein sequence ID" value="ANY19289.1"/>
    <property type="molecule type" value="Genomic_DNA"/>
</dbReference>
<feature type="domain" description="SMP-30/Gluconolactonase/LRE-like region" evidence="4">
    <location>
        <begin position="15"/>
        <end position="258"/>
    </location>
</feature>
<dbReference type="Gene3D" id="2.120.10.30">
    <property type="entry name" value="TolB, C-terminal domain"/>
    <property type="match status" value="1"/>
</dbReference>
<comment type="similarity">
    <text evidence="1">Belongs to the SMP-30/CGR1 family.</text>
</comment>
<accession>A0A1B2AAV0</accession>
<dbReference type="Pfam" id="PF08450">
    <property type="entry name" value="SGL"/>
    <property type="match status" value="1"/>
</dbReference>
<evidence type="ECO:0000256" key="1">
    <source>
        <dbReference type="ARBA" id="ARBA00008853"/>
    </source>
</evidence>
<dbReference type="AlphaFoldDB" id="A0A1B2AAV0"/>
<dbReference type="PANTHER" id="PTHR10907">
    <property type="entry name" value="REGUCALCIN"/>
    <property type="match status" value="1"/>
</dbReference>
<feature type="binding site" evidence="3">
    <location>
        <position position="100"/>
    </location>
    <ligand>
        <name>substrate</name>
    </ligand>
</feature>
<evidence type="ECO:0000313" key="5">
    <source>
        <dbReference type="EMBL" id="ANY19289.1"/>
    </source>
</evidence>
<sequence>MSEHTVEPIAVANCLGEGVVWDDRAQEFIWTDIHARLLYRLEWKEHALHQHALPHRLGSLALTEEAGVIVGAFSQGFARYEIASGALEWLAQPEAVPGVRFNDGRVDREGRFVAGTMVEDAAAAGGSHLGTLWRLERDRSLTPLVENIAITNALCWSPDGATMYHTDTTTGTLNAYRYGERAEFHRVVRQFTAEEGWPDGACVDAAGNIWVALWGGSRVICLDPATGRETQNVALPALQPTCPAFGGPDLDVLAITSAWSDLARSPEEADPHAGDMFLAHPGARGLPEMRVSLG</sequence>
<evidence type="ECO:0000256" key="2">
    <source>
        <dbReference type="PIRSR" id="PIRSR605511-1"/>
    </source>
</evidence>
<keyword evidence="3" id="KW-0479">Metal-binding</keyword>
<dbReference type="KEGG" id="ado:A6F68_00760"/>
<dbReference type="OrthoDB" id="2633250at2"/>